<dbReference type="Proteomes" id="UP000031938">
    <property type="component" value="Unassembled WGS sequence"/>
</dbReference>
<reference evidence="1 2" key="1">
    <citation type="submission" date="2015-01" db="EMBL/GenBank/DDBJ databases">
        <title>Genome sequencing of Jeotgalibacillus soli.</title>
        <authorList>
            <person name="Goh K.M."/>
            <person name="Chan K.-G."/>
            <person name="Yaakop A.S."/>
            <person name="Ee R."/>
            <person name="Gan H.M."/>
            <person name="Chan C.S."/>
        </authorList>
    </citation>
    <scope>NUCLEOTIDE SEQUENCE [LARGE SCALE GENOMIC DNA]</scope>
    <source>
        <strain evidence="1 2">P9</strain>
    </source>
</reference>
<keyword evidence="2" id="KW-1185">Reference proteome</keyword>
<organism evidence="1 2">
    <name type="scientific">Jeotgalibacillus soli</name>
    <dbReference type="NCBI Taxonomy" id="889306"/>
    <lineage>
        <taxon>Bacteria</taxon>
        <taxon>Bacillati</taxon>
        <taxon>Bacillota</taxon>
        <taxon>Bacilli</taxon>
        <taxon>Bacillales</taxon>
        <taxon>Caryophanaceae</taxon>
        <taxon>Jeotgalibacillus</taxon>
    </lineage>
</organism>
<accession>A0A0C2VE70</accession>
<evidence type="ECO:0000313" key="2">
    <source>
        <dbReference type="Proteomes" id="UP000031938"/>
    </source>
</evidence>
<gene>
    <name evidence="1" type="ORF">KP78_18050</name>
</gene>
<dbReference type="PATRIC" id="fig|889306.3.peg.1818"/>
<dbReference type="STRING" id="889306.KP78_18050"/>
<protein>
    <submittedName>
        <fullName evidence="1">Uncharacterized protein</fullName>
    </submittedName>
</protein>
<name>A0A0C2VE70_9BACL</name>
<dbReference type="EMBL" id="JXRP01000014">
    <property type="protein sequence ID" value="KIL47232.1"/>
    <property type="molecule type" value="Genomic_DNA"/>
</dbReference>
<dbReference type="AlphaFoldDB" id="A0A0C2VE70"/>
<comment type="caution">
    <text evidence="1">The sequence shown here is derived from an EMBL/GenBank/DDBJ whole genome shotgun (WGS) entry which is preliminary data.</text>
</comment>
<sequence length="37" mass="4026">MPDEKVSLFILAVLNMSVYCRTQALAFRGAGGEPPRS</sequence>
<proteinExistence type="predicted"/>
<evidence type="ECO:0000313" key="1">
    <source>
        <dbReference type="EMBL" id="KIL47232.1"/>
    </source>
</evidence>